<evidence type="ECO:0000256" key="1">
    <source>
        <dbReference type="SAM" id="MobiDB-lite"/>
    </source>
</evidence>
<sequence length="664" mass="75955">MEKSLIIACWNSKPFSFEVVFISWNGKFYFWGFGLASIISRMISDRKPDLKGFNSRIIFSKKQCGKLKISEAFADVAVKDWCNEKLMAKNFVMTLGPKSNYQDALQQIKYSLNVLSMKQKFLDGYCDNAIDYFKATNVASSFKDTYNKELEELKIQQLKSMSSRKGYRNAIAVTVEEHDRYYQEIVDFTPEDFNTTQEAADFKPEDSNINQETAEFTPEDTLTAQKIADSTDPSTAPSFRTEVFKAGYKYFEKQLSLFDVVNLDKIKSNTSPNSIGELLDNVSYSILQSETKNETDLALKITNMIGGSTMPVFEEYFKKYDVQKWEQAKEAKPSIKTGMTEEMSGLYDKIVQKSNEGYHELRRYICIEKSKAFDHGPESEVIQMLDILESIIEGLIEEEKAIEGMSELGFYRLVAMIIEVLFRKSQFEMKDGETCSNATKTRRQLNEEICDDQDTNSTTIGRRINLLMKVMNIELSSSEWKRSNVGKKLGESQQIKNIRTNTAILESIESIPLDDDQRSNVFVIGMDWLGIVHLDKTLIKVSFAGDVGYMMAIKKVDSAYVAYHIGDLALPVSLSCLKDFKQTLNLLFSFKHHHFELRRILAPCCRRQANNQVLSMYRYGNVSPKRSLSPGTFFSPKKKQQKKRSSENPTETITIATDEDDETN</sequence>
<evidence type="ECO:0000313" key="3">
    <source>
        <dbReference type="Proteomes" id="UP001473302"/>
    </source>
</evidence>
<name>A0ABP9YU03_9FUNG</name>
<keyword evidence="3" id="KW-1185">Reference proteome</keyword>
<dbReference type="EMBL" id="BAABUK010000007">
    <property type="protein sequence ID" value="GAA5810331.1"/>
    <property type="molecule type" value="Genomic_DNA"/>
</dbReference>
<comment type="caution">
    <text evidence="2">The sequence shown here is derived from an EMBL/GenBank/DDBJ whole genome shotgun (WGS) entry which is preliminary data.</text>
</comment>
<organism evidence="2 3">
    <name type="scientific">Mucor flavus</name>
    <dbReference type="NCBI Taxonomy" id="439312"/>
    <lineage>
        <taxon>Eukaryota</taxon>
        <taxon>Fungi</taxon>
        <taxon>Fungi incertae sedis</taxon>
        <taxon>Mucoromycota</taxon>
        <taxon>Mucoromycotina</taxon>
        <taxon>Mucoromycetes</taxon>
        <taxon>Mucorales</taxon>
        <taxon>Mucorineae</taxon>
        <taxon>Mucoraceae</taxon>
        <taxon>Mucor</taxon>
    </lineage>
</organism>
<accession>A0ABP9YU03</accession>
<evidence type="ECO:0000313" key="2">
    <source>
        <dbReference type="EMBL" id="GAA5810331.1"/>
    </source>
</evidence>
<proteinExistence type="predicted"/>
<dbReference type="Proteomes" id="UP001473302">
    <property type="component" value="Unassembled WGS sequence"/>
</dbReference>
<feature type="region of interest" description="Disordered" evidence="1">
    <location>
        <begin position="626"/>
        <end position="664"/>
    </location>
</feature>
<reference evidence="2 3" key="1">
    <citation type="submission" date="2024-04" db="EMBL/GenBank/DDBJ databases">
        <title>genome sequences of Mucor flavus KT1a and Helicostylum pulchrum KT1b strains isolated from the surface of a dry-aged beef.</title>
        <authorList>
            <person name="Toyotome T."/>
            <person name="Hosono M."/>
            <person name="Torimaru M."/>
            <person name="Fukuda K."/>
            <person name="Mikami N."/>
        </authorList>
    </citation>
    <scope>NUCLEOTIDE SEQUENCE [LARGE SCALE GENOMIC DNA]</scope>
    <source>
        <strain evidence="2 3">KT1a</strain>
    </source>
</reference>
<protein>
    <submittedName>
        <fullName evidence="2">Uncharacterized protein</fullName>
    </submittedName>
</protein>
<gene>
    <name evidence="2" type="ORF">MFLAVUS_003752</name>
</gene>